<dbReference type="EMBL" id="JYPD01000024">
    <property type="protein sequence ID" value="KXK08503.1"/>
    <property type="molecule type" value="Genomic_DNA"/>
</dbReference>
<evidence type="ECO:0000313" key="2">
    <source>
        <dbReference type="Proteomes" id="UP000070449"/>
    </source>
</evidence>
<feature type="non-terminal residue" evidence="1">
    <location>
        <position position="1"/>
    </location>
</feature>
<accession>A0A136KGT7</accession>
<dbReference type="Proteomes" id="UP000070449">
    <property type="component" value="Unassembled WGS sequence"/>
</dbReference>
<sequence length="263" mass="28015">EACVPYTPTPTPTPTYQIADCGDPCDPAQGSSACVVGHTCTDVNGTNQCVLNQCVTNPALCEADRCSLLNEVPLTKSARTICSDSNTPANQIAVFTIVAQNDQAVARTFTIRDTLDSRITDSMVVQASLTNGGTVSGGVITWQNLEVPANGTLTLSYQVALTGNLPNETLSNSVLLLENGVERGQDSIQYTPGLLPCTALISDEVDRILIAAALILLGFSMYTFKVHYQIGDLLNPEGAYWKSKHKAKAAKFGEKISKTIDGR</sequence>
<evidence type="ECO:0000313" key="1">
    <source>
        <dbReference type="EMBL" id="KXK08503.1"/>
    </source>
</evidence>
<evidence type="ECO:0008006" key="3">
    <source>
        <dbReference type="Google" id="ProtNLM"/>
    </source>
</evidence>
<gene>
    <name evidence="1" type="ORF">UZ20_WS6002000762</name>
</gene>
<comment type="caution">
    <text evidence="1">The sequence shown here is derived from an EMBL/GenBank/DDBJ whole genome shotgun (WGS) entry which is preliminary data.</text>
</comment>
<organism evidence="1 2">
    <name type="scientific">candidate division WS6 bacterium OLB21</name>
    <dbReference type="NCBI Taxonomy" id="1617427"/>
    <lineage>
        <taxon>Bacteria</taxon>
        <taxon>Candidatus Dojkabacteria</taxon>
    </lineage>
</organism>
<dbReference type="AlphaFoldDB" id="A0A136KGT7"/>
<name>A0A136KGT7_9BACT</name>
<reference evidence="1 2" key="1">
    <citation type="submission" date="2015-02" db="EMBL/GenBank/DDBJ databases">
        <title>Improved understanding of the partial-nitritation anammox process through 23 genomes representing the majority of the microbial community.</title>
        <authorList>
            <person name="Speth D.R."/>
            <person name="In T Zandt M."/>
            <person name="Guerrero Cruz S."/>
            <person name="Jetten M.S."/>
            <person name="Dutilh B.E."/>
        </authorList>
    </citation>
    <scope>NUCLEOTIDE SEQUENCE [LARGE SCALE GENOMIC DNA]</scope>
    <source>
        <strain evidence="1">OLB21</strain>
    </source>
</reference>
<protein>
    <recommendedName>
        <fullName evidence="3">DUF11 domain-containing protein</fullName>
    </recommendedName>
</protein>
<proteinExistence type="predicted"/>